<dbReference type="Proteomes" id="UP000185678">
    <property type="component" value="Unassembled WGS sequence"/>
</dbReference>
<evidence type="ECO:0000313" key="1">
    <source>
        <dbReference type="EMBL" id="SIT15081.1"/>
    </source>
</evidence>
<evidence type="ECO:0000313" key="2">
    <source>
        <dbReference type="Proteomes" id="UP000185678"/>
    </source>
</evidence>
<sequence length="76" mass="8257">MSQASYTSISTLERAQAALQAKAATIARYADNEEPSLSELLADPMIRSLMVSDGVAKDNLCAEIRAVQARLTRVHH</sequence>
<protein>
    <submittedName>
        <fullName evidence="1">Uncharacterized protein</fullName>
    </submittedName>
</protein>
<organism evidence="1 2">
    <name type="scientific">Insolitispirillum peregrinum</name>
    <dbReference type="NCBI Taxonomy" id="80876"/>
    <lineage>
        <taxon>Bacteria</taxon>
        <taxon>Pseudomonadati</taxon>
        <taxon>Pseudomonadota</taxon>
        <taxon>Alphaproteobacteria</taxon>
        <taxon>Rhodospirillales</taxon>
        <taxon>Novispirillaceae</taxon>
        <taxon>Insolitispirillum</taxon>
    </lineage>
</organism>
<dbReference type="RefSeq" id="WP_076401849.1">
    <property type="nucleotide sequence ID" value="NZ_FTOA01000008.1"/>
</dbReference>
<dbReference type="AlphaFoldDB" id="A0A1N7PWZ8"/>
<reference evidence="1 2" key="1">
    <citation type="submission" date="2017-01" db="EMBL/GenBank/DDBJ databases">
        <authorList>
            <person name="Mah S.A."/>
            <person name="Swanson W.J."/>
            <person name="Moy G.W."/>
            <person name="Vacquier V.D."/>
        </authorList>
    </citation>
    <scope>NUCLEOTIDE SEQUENCE [LARGE SCALE GENOMIC DNA]</scope>
    <source>
        <strain evidence="1 2">DSM 11589</strain>
    </source>
</reference>
<name>A0A1N7PWZ8_9PROT</name>
<gene>
    <name evidence="1" type="ORF">SAMN05421779_108123</name>
</gene>
<dbReference type="OrthoDB" id="7359191at2"/>
<accession>A0A1N7PWZ8</accession>
<keyword evidence="2" id="KW-1185">Reference proteome</keyword>
<dbReference type="EMBL" id="FTOA01000008">
    <property type="protein sequence ID" value="SIT15081.1"/>
    <property type="molecule type" value="Genomic_DNA"/>
</dbReference>
<proteinExistence type="predicted"/>